<proteinExistence type="predicted"/>
<reference evidence="1" key="1">
    <citation type="submission" date="2021-02" db="EMBL/GenBank/DDBJ databases">
        <title>Comparative genomics reveals that relaxation of natural selection precedes convergent phenotypic evolution of cavefish.</title>
        <authorList>
            <person name="Peng Z."/>
        </authorList>
    </citation>
    <scope>NUCLEOTIDE SEQUENCE</scope>
    <source>
        <tissue evidence="1">Muscle</tissue>
    </source>
</reference>
<dbReference type="EMBL" id="JAFHDT010000016">
    <property type="protein sequence ID" value="KAI7799210.1"/>
    <property type="molecule type" value="Genomic_DNA"/>
</dbReference>
<evidence type="ECO:0000313" key="2">
    <source>
        <dbReference type="Proteomes" id="UP001059041"/>
    </source>
</evidence>
<comment type="caution">
    <text evidence="1">The sequence shown here is derived from an EMBL/GenBank/DDBJ whole genome shotgun (WGS) entry which is preliminary data.</text>
</comment>
<sequence length="171" mass="19228">ESSRPALQPPISLSSAETLDQGNWKNCSYNTRRATSRFDDLTCSEVPRAVKVREADKLEAEDASESLTEEKSIRSNSESAARSNMLKLRSRKRNAFLRTLTYHSCATKLLLCPRASPQGFSLLVAGFQWIHILNQACFKSHFDSSCHTKMSEIFNGTHAVFLVKYDPVINL</sequence>
<keyword evidence="2" id="KW-1185">Reference proteome</keyword>
<feature type="non-terminal residue" evidence="1">
    <location>
        <position position="171"/>
    </location>
</feature>
<name>A0A9W7TI55_TRIRA</name>
<dbReference type="Proteomes" id="UP001059041">
    <property type="component" value="Linkage Group LG16"/>
</dbReference>
<protein>
    <submittedName>
        <fullName evidence="1">Uncharacterized protein</fullName>
    </submittedName>
</protein>
<dbReference type="AlphaFoldDB" id="A0A9W7TI55"/>
<evidence type="ECO:0000313" key="1">
    <source>
        <dbReference type="EMBL" id="KAI7799210.1"/>
    </source>
</evidence>
<accession>A0A9W7TI55</accession>
<gene>
    <name evidence="1" type="ORF">IRJ41_020387</name>
</gene>
<organism evidence="1 2">
    <name type="scientific">Triplophysa rosa</name>
    <name type="common">Cave loach</name>
    <dbReference type="NCBI Taxonomy" id="992332"/>
    <lineage>
        <taxon>Eukaryota</taxon>
        <taxon>Metazoa</taxon>
        <taxon>Chordata</taxon>
        <taxon>Craniata</taxon>
        <taxon>Vertebrata</taxon>
        <taxon>Euteleostomi</taxon>
        <taxon>Actinopterygii</taxon>
        <taxon>Neopterygii</taxon>
        <taxon>Teleostei</taxon>
        <taxon>Ostariophysi</taxon>
        <taxon>Cypriniformes</taxon>
        <taxon>Nemacheilidae</taxon>
        <taxon>Triplophysa</taxon>
    </lineage>
</organism>